<protein>
    <submittedName>
        <fullName evidence="2">DUF1764-domain-containing protein</fullName>
    </submittedName>
</protein>
<dbReference type="Pfam" id="PF08576">
    <property type="entry name" value="DUF1764"/>
    <property type="match status" value="1"/>
</dbReference>
<evidence type="ECO:0000313" key="2">
    <source>
        <dbReference type="EMBL" id="KLO15893.1"/>
    </source>
</evidence>
<feature type="compositionally biased region" description="Low complexity" evidence="1">
    <location>
        <begin position="11"/>
        <end position="23"/>
    </location>
</feature>
<name>A0A0H2S257_9AGAM</name>
<dbReference type="InterPro" id="IPR013885">
    <property type="entry name" value="DUF1764_euk"/>
</dbReference>
<evidence type="ECO:0000313" key="3">
    <source>
        <dbReference type="Proteomes" id="UP000053477"/>
    </source>
</evidence>
<feature type="region of interest" description="Disordered" evidence="1">
    <location>
        <begin position="102"/>
        <end position="142"/>
    </location>
</feature>
<organism evidence="2 3">
    <name type="scientific">Schizopora paradoxa</name>
    <dbReference type="NCBI Taxonomy" id="27342"/>
    <lineage>
        <taxon>Eukaryota</taxon>
        <taxon>Fungi</taxon>
        <taxon>Dikarya</taxon>
        <taxon>Basidiomycota</taxon>
        <taxon>Agaricomycotina</taxon>
        <taxon>Agaricomycetes</taxon>
        <taxon>Hymenochaetales</taxon>
        <taxon>Schizoporaceae</taxon>
        <taxon>Schizopora</taxon>
    </lineage>
</organism>
<gene>
    <name evidence="2" type="ORF">SCHPADRAFT_240650</name>
</gene>
<keyword evidence="3" id="KW-1185">Reference proteome</keyword>
<dbReference type="Proteomes" id="UP000053477">
    <property type="component" value="Unassembled WGS sequence"/>
</dbReference>
<feature type="compositionally biased region" description="Basic and acidic residues" evidence="1">
    <location>
        <begin position="121"/>
        <end position="131"/>
    </location>
</feature>
<proteinExistence type="predicted"/>
<feature type="region of interest" description="Disordered" evidence="1">
    <location>
        <begin position="1"/>
        <end position="71"/>
    </location>
</feature>
<dbReference type="EMBL" id="KQ085923">
    <property type="protein sequence ID" value="KLO15893.1"/>
    <property type="molecule type" value="Genomic_DNA"/>
</dbReference>
<sequence length="173" mass="19120">MPASEIDDIFSGKSKSTSSQSSHSSKKRKVLDEGQPSTSKTTLDAPKKKKKKKTAGISSNEIEEKANIKHTEALNVRKELKESTKTRVVETVVDTSLKLTKGEKDIKSKRSKNRTNPSTNSDKDGLEKFQDSRGSASRRRTEEGFLIYKEEELGISNGGGDTPLCPFDCECCF</sequence>
<accession>A0A0H2S257</accession>
<dbReference type="PANTHER" id="PTHR34066:SF1">
    <property type="entry name" value="DUF1764 FAMILY PROTEIN"/>
    <property type="match status" value="1"/>
</dbReference>
<dbReference type="PANTHER" id="PTHR34066">
    <property type="entry name" value="GROWTH FACTOR 2"/>
    <property type="match status" value="1"/>
</dbReference>
<dbReference type="OrthoDB" id="20835at2759"/>
<dbReference type="InParanoid" id="A0A0H2S257"/>
<reference evidence="2 3" key="1">
    <citation type="submission" date="2015-04" db="EMBL/GenBank/DDBJ databases">
        <title>Complete genome sequence of Schizopora paradoxa KUC8140, a cosmopolitan wood degrader in East Asia.</title>
        <authorList>
            <consortium name="DOE Joint Genome Institute"/>
            <person name="Min B."/>
            <person name="Park H."/>
            <person name="Jang Y."/>
            <person name="Kim J.-J."/>
            <person name="Kim K.H."/>
            <person name="Pangilinan J."/>
            <person name="Lipzen A."/>
            <person name="Riley R."/>
            <person name="Grigoriev I.V."/>
            <person name="Spatafora J.W."/>
            <person name="Choi I.-G."/>
        </authorList>
    </citation>
    <scope>NUCLEOTIDE SEQUENCE [LARGE SCALE GENOMIC DNA]</scope>
    <source>
        <strain evidence="2 3">KUC8140</strain>
    </source>
</reference>
<feature type="compositionally biased region" description="Basic and acidic residues" evidence="1">
    <location>
        <begin position="62"/>
        <end position="71"/>
    </location>
</feature>
<evidence type="ECO:0000256" key="1">
    <source>
        <dbReference type="SAM" id="MobiDB-lite"/>
    </source>
</evidence>
<dbReference type="AlphaFoldDB" id="A0A0H2S257"/>